<evidence type="ECO:0000256" key="5">
    <source>
        <dbReference type="ARBA" id="ARBA00023211"/>
    </source>
</evidence>
<keyword evidence="9" id="KW-0031">Aminopeptidase</keyword>
<dbReference type="AlphaFoldDB" id="L8GRV1"/>
<dbReference type="KEGG" id="acan:ACA1_378240"/>
<dbReference type="InterPro" id="IPR001131">
    <property type="entry name" value="Peptidase_M24B_aminopep-P_CS"/>
</dbReference>
<proteinExistence type="inferred from homology"/>
<keyword evidence="5" id="KW-0464">Manganese</keyword>
<dbReference type="InterPro" id="IPR000994">
    <property type="entry name" value="Pept_M24"/>
</dbReference>
<evidence type="ECO:0000259" key="8">
    <source>
        <dbReference type="SMART" id="SM01011"/>
    </source>
</evidence>
<evidence type="ECO:0000313" key="9">
    <source>
        <dbReference type="EMBL" id="ELR15705.1"/>
    </source>
</evidence>
<dbReference type="CDD" id="cd01087">
    <property type="entry name" value="Prolidase"/>
    <property type="match status" value="1"/>
</dbReference>
<dbReference type="InterPro" id="IPR036005">
    <property type="entry name" value="Creatinase/aminopeptidase-like"/>
</dbReference>
<organism evidence="9 10">
    <name type="scientific">Acanthamoeba castellanii (strain ATCC 30010 / Neff)</name>
    <dbReference type="NCBI Taxonomy" id="1257118"/>
    <lineage>
        <taxon>Eukaryota</taxon>
        <taxon>Amoebozoa</taxon>
        <taxon>Discosea</taxon>
        <taxon>Longamoebia</taxon>
        <taxon>Centramoebida</taxon>
        <taxon>Acanthamoebidae</taxon>
        <taxon>Acanthamoeba</taxon>
    </lineage>
</organism>
<dbReference type="InterPro" id="IPR029149">
    <property type="entry name" value="Creatin/AminoP/Spt16_N"/>
</dbReference>
<dbReference type="SUPFAM" id="SSF55920">
    <property type="entry name" value="Creatinase/aminopeptidase"/>
    <property type="match status" value="1"/>
</dbReference>
<evidence type="ECO:0000256" key="1">
    <source>
        <dbReference type="ARBA" id="ARBA00001936"/>
    </source>
</evidence>
<dbReference type="SMART" id="SM01011">
    <property type="entry name" value="AMP_N"/>
    <property type="match status" value="1"/>
</dbReference>
<keyword evidence="10" id="KW-1185">Reference proteome</keyword>
<reference evidence="9 10" key="1">
    <citation type="journal article" date="2013" name="Genome Biol.">
        <title>Genome of Acanthamoeba castellanii highlights extensive lateral gene transfer and early evolution of tyrosine kinase signaling.</title>
        <authorList>
            <person name="Clarke M."/>
            <person name="Lohan A.J."/>
            <person name="Liu B."/>
            <person name="Lagkouvardos I."/>
            <person name="Roy S."/>
            <person name="Zafar N."/>
            <person name="Bertelli C."/>
            <person name="Schilde C."/>
            <person name="Kianianmomeni A."/>
            <person name="Burglin T.R."/>
            <person name="Frech C."/>
            <person name="Turcotte B."/>
            <person name="Kopec K.O."/>
            <person name="Synnott J.M."/>
            <person name="Choo C."/>
            <person name="Paponov I."/>
            <person name="Finkler A."/>
            <person name="Soon Heng Tan C."/>
            <person name="Hutchins A.P."/>
            <person name="Weinmeier T."/>
            <person name="Rattei T."/>
            <person name="Chu J.S."/>
            <person name="Gimenez G."/>
            <person name="Irimia M."/>
            <person name="Rigden D.J."/>
            <person name="Fitzpatrick D.A."/>
            <person name="Lorenzo-Morales J."/>
            <person name="Bateman A."/>
            <person name="Chiu C.H."/>
            <person name="Tang P."/>
            <person name="Hegemann P."/>
            <person name="Fromm H."/>
            <person name="Raoult D."/>
            <person name="Greub G."/>
            <person name="Miranda-Saavedra D."/>
            <person name="Chen N."/>
            <person name="Nash P."/>
            <person name="Ginger M.L."/>
            <person name="Horn M."/>
            <person name="Schaap P."/>
            <person name="Caler L."/>
            <person name="Loftus B."/>
        </authorList>
    </citation>
    <scope>NUCLEOTIDE SEQUENCE [LARGE SCALE GENOMIC DNA]</scope>
    <source>
        <strain evidence="9 10">Neff</strain>
    </source>
</reference>
<dbReference type="OMA" id="DSYFWYL"/>
<keyword evidence="3 6" id="KW-0479">Metal-binding</keyword>
<dbReference type="SUPFAM" id="SSF53092">
    <property type="entry name" value="Creatinase/prolidase N-terminal domain"/>
    <property type="match status" value="1"/>
</dbReference>
<dbReference type="GO" id="GO:0006508">
    <property type="term" value="P:proteolysis"/>
    <property type="evidence" value="ECO:0007669"/>
    <property type="project" value="TreeGrafter"/>
</dbReference>
<dbReference type="PROSITE" id="PS00491">
    <property type="entry name" value="PROLINE_PEPTIDASE"/>
    <property type="match status" value="1"/>
</dbReference>
<comment type="cofactor">
    <cofactor evidence="1">
        <name>Mn(2+)</name>
        <dbReference type="ChEBI" id="CHEBI:29035"/>
    </cofactor>
</comment>
<protein>
    <submittedName>
        <fullName evidence="9">XaaPro aminopeptidase 3, putative</fullName>
    </submittedName>
</protein>
<dbReference type="Pfam" id="PF00557">
    <property type="entry name" value="Peptidase_M24"/>
    <property type="match status" value="1"/>
</dbReference>
<dbReference type="PANTHER" id="PTHR43226">
    <property type="entry name" value="XAA-PRO AMINOPEPTIDASE 3"/>
    <property type="match status" value="1"/>
</dbReference>
<dbReference type="Gene3D" id="3.90.230.10">
    <property type="entry name" value="Creatinase/methionine aminopeptidase superfamily"/>
    <property type="match status" value="1"/>
</dbReference>
<dbReference type="EMBL" id="KB008025">
    <property type="protein sequence ID" value="ELR15705.1"/>
    <property type="molecule type" value="Genomic_DNA"/>
</dbReference>
<dbReference type="RefSeq" id="XP_004337718.1">
    <property type="nucleotide sequence ID" value="XM_004337670.1"/>
</dbReference>
<dbReference type="PANTHER" id="PTHR43226:SF4">
    <property type="entry name" value="XAA-PRO AMINOPEPTIDASE 3"/>
    <property type="match status" value="1"/>
</dbReference>
<name>L8GRV1_ACACF</name>
<gene>
    <name evidence="9" type="ORF">ACA1_378240</name>
</gene>
<keyword evidence="4" id="KW-0378">Hydrolase</keyword>
<accession>L8GRV1</accession>
<evidence type="ECO:0000256" key="3">
    <source>
        <dbReference type="ARBA" id="ARBA00022723"/>
    </source>
</evidence>
<feature type="domain" description="Aminopeptidase P N-terminal" evidence="8">
    <location>
        <begin position="38"/>
        <end position="174"/>
    </location>
</feature>
<comment type="similarity">
    <text evidence="2 6">Belongs to the peptidase M24B family.</text>
</comment>
<evidence type="ECO:0000256" key="4">
    <source>
        <dbReference type="ARBA" id="ARBA00022801"/>
    </source>
</evidence>
<dbReference type="STRING" id="1257118.L8GRV1"/>
<evidence type="ECO:0000256" key="2">
    <source>
        <dbReference type="ARBA" id="ARBA00008766"/>
    </source>
</evidence>
<sequence length="459" mass="51228">MGLSDSLAGKRPRPMNYGQPHPSTHPHLVKEGEITPGITAKEYAQRRENLMARVPVGTVMIVPSHPEMMMSYDIPYSFRQQTDFYYLSGYQEPDALLVLAKRSDSEPIHFTMFLRPRDPAREIWDGPRSGVEGAVSFFGADEAHPIDRLAEKLKDLTDGVKNILYSPDVHLEFTHQIFALIPPEKIACPRNLLQTMRLIKSPAEIDVMRRSTEISGQAFREIMRATQPGITEGQLAALYEYECRKRGSQRLAYPPVFASGIHANTLHYVANDDIMQDGQMVLVDAGGEYNMFSSDITRTWPVNGKFTPAQLDLYNTVLDVQKKCIELCVSDGRMSPSALHQMSTQFITEGLKNLGLIKPGQTSGVSRFYPHSIGHWLGMDVHDVHDVSTRVPFKPGMMATVEPGIYVSDDPDIPAELRGMGVRIEDDVLITTGAPEILTAGAPKEAHDIEAVMRDRKPL</sequence>
<evidence type="ECO:0000256" key="6">
    <source>
        <dbReference type="RuleBase" id="RU000590"/>
    </source>
</evidence>
<dbReference type="OrthoDB" id="4215474at2759"/>
<dbReference type="Proteomes" id="UP000011083">
    <property type="component" value="Unassembled WGS sequence"/>
</dbReference>
<dbReference type="Pfam" id="PF05195">
    <property type="entry name" value="AMP_N"/>
    <property type="match status" value="1"/>
</dbReference>
<dbReference type="GO" id="GO:0005739">
    <property type="term" value="C:mitochondrion"/>
    <property type="evidence" value="ECO:0007669"/>
    <property type="project" value="TreeGrafter"/>
</dbReference>
<dbReference type="GO" id="GO:0030145">
    <property type="term" value="F:manganese ion binding"/>
    <property type="evidence" value="ECO:0007669"/>
    <property type="project" value="InterPro"/>
</dbReference>
<evidence type="ECO:0000256" key="7">
    <source>
        <dbReference type="SAM" id="MobiDB-lite"/>
    </source>
</evidence>
<feature type="region of interest" description="Disordered" evidence="7">
    <location>
        <begin position="1"/>
        <end position="29"/>
    </location>
</feature>
<keyword evidence="9" id="KW-0645">Protease</keyword>
<dbReference type="VEuPathDB" id="AmoebaDB:ACA1_378240"/>
<dbReference type="InterPro" id="IPR052433">
    <property type="entry name" value="X-Pro_dipept-like"/>
</dbReference>
<evidence type="ECO:0000313" key="10">
    <source>
        <dbReference type="Proteomes" id="UP000011083"/>
    </source>
</evidence>
<dbReference type="Gene3D" id="3.40.350.10">
    <property type="entry name" value="Creatinase/prolidase N-terminal domain"/>
    <property type="match status" value="1"/>
</dbReference>
<dbReference type="InterPro" id="IPR007865">
    <property type="entry name" value="Aminopep_P_N"/>
</dbReference>
<dbReference type="GO" id="GO:0070006">
    <property type="term" value="F:metalloaminopeptidase activity"/>
    <property type="evidence" value="ECO:0007669"/>
    <property type="project" value="InterPro"/>
</dbReference>
<dbReference type="GeneID" id="14916346"/>